<evidence type="ECO:0000313" key="2">
    <source>
        <dbReference type="EMBL" id="PQO34068.1"/>
    </source>
</evidence>
<name>A0A2S8FPJ9_9BACT</name>
<organism evidence="2 3">
    <name type="scientific">Blastopirellula marina</name>
    <dbReference type="NCBI Taxonomy" id="124"/>
    <lineage>
        <taxon>Bacteria</taxon>
        <taxon>Pseudomonadati</taxon>
        <taxon>Planctomycetota</taxon>
        <taxon>Planctomycetia</taxon>
        <taxon>Pirellulales</taxon>
        <taxon>Pirellulaceae</taxon>
        <taxon>Blastopirellula</taxon>
    </lineage>
</organism>
<dbReference type="Proteomes" id="UP000238322">
    <property type="component" value="Unassembled WGS sequence"/>
</dbReference>
<evidence type="ECO:0000256" key="1">
    <source>
        <dbReference type="SAM" id="Phobius"/>
    </source>
</evidence>
<dbReference type="OrthoDB" id="288290at2"/>
<feature type="transmembrane region" description="Helical" evidence="1">
    <location>
        <begin position="12"/>
        <end position="38"/>
    </location>
</feature>
<proteinExistence type="predicted"/>
<dbReference type="RefSeq" id="WP_105329736.1">
    <property type="nucleotide sequence ID" value="NZ_PUHY01000010.1"/>
</dbReference>
<sequence>MDESKEAKRLPTAIVIVVALPILYLLSSGPVIGLAFWLRNATGWDGFYYIVLLYYPLIRLDHLNVISQYIQWWIEDVFHTVGPG</sequence>
<keyword evidence="1" id="KW-0812">Transmembrane</keyword>
<dbReference type="AlphaFoldDB" id="A0A2S8FPJ9"/>
<accession>A0A2S8FPJ9</accession>
<protein>
    <submittedName>
        <fullName evidence="2">Uncharacterized protein</fullName>
    </submittedName>
</protein>
<comment type="caution">
    <text evidence="2">The sequence shown here is derived from an EMBL/GenBank/DDBJ whole genome shotgun (WGS) entry which is preliminary data.</text>
</comment>
<evidence type="ECO:0000313" key="3">
    <source>
        <dbReference type="Proteomes" id="UP000238322"/>
    </source>
</evidence>
<keyword evidence="1" id="KW-0472">Membrane</keyword>
<reference evidence="2 3" key="1">
    <citation type="submission" date="2018-02" db="EMBL/GenBank/DDBJ databases">
        <title>Comparative genomes isolates from brazilian mangrove.</title>
        <authorList>
            <person name="Araujo J.E."/>
            <person name="Taketani R.G."/>
            <person name="Silva M.C.P."/>
            <person name="Loureco M.V."/>
            <person name="Andreote F.D."/>
        </authorList>
    </citation>
    <scope>NUCLEOTIDE SEQUENCE [LARGE SCALE GENOMIC DNA]</scope>
    <source>
        <strain evidence="2 3">Hex-1 MGV</strain>
    </source>
</reference>
<gene>
    <name evidence="2" type="ORF">C5Y83_11005</name>
</gene>
<keyword evidence="1" id="KW-1133">Transmembrane helix</keyword>
<dbReference type="EMBL" id="PUHY01000010">
    <property type="protein sequence ID" value="PQO34068.1"/>
    <property type="molecule type" value="Genomic_DNA"/>
</dbReference>